<dbReference type="EMBL" id="JBHTJA010000005">
    <property type="protein sequence ID" value="MFD0899779.1"/>
    <property type="molecule type" value="Genomic_DNA"/>
</dbReference>
<dbReference type="Gene3D" id="1.10.10.10">
    <property type="entry name" value="Winged helix-like DNA-binding domain superfamily/Winged helix DNA-binding domain"/>
    <property type="match status" value="1"/>
</dbReference>
<dbReference type="PROSITE" id="PS51755">
    <property type="entry name" value="OMPR_PHOB"/>
    <property type="match status" value="1"/>
</dbReference>
<gene>
    <name evidence="7" type="ORF">ACFQ11_05210</name>
</gene>
<dbReference type="PANTHER" id="PTHR35807">
    <property type="entry name" value="TRANSCRIPTIONAL REGULATOR REDD-RELATED"/>
    <property type="match status" value="1"/>
</dbReference>
<dbReference type="InterPro" id="IPR011990">
    <property type="entry name" value="TPR-like_helical_dom_sf"/>
</dbReference>
<keyword evidence="3 5" id="KW-0238">DNA-binding</keyword>
<keyword evidence="4" id="KW-0804">Transcription</keyword>
<name>A0ABW3EHH5_9ACTN</name>
<evidence type="ECO:0000256" key="2">
    <source>
        <dbReference type="ARBA" id="ARBA00023015"/>
    </source>
</evidence>
<keyword evidence="2" id="KW-0805">Transcription regulation</keyword>
<reference evidence="8" key="1">
    <citation type="journal article" date="2019" name="Int. J. Syst. Evol. Microbiol.">
        <title>The Global Catalogue of Microorganisms (GCM) 10K type strain sequencing project: providing services to taxonomists for standard genome sequencing and annotation.</title>
        <authorList>
            <consortium name="The Broad Institute Genomics Platform"/>
            <consortium name="The Broad Institute Genome Sequencing Center for Infectious Disease"/>
            <person name="Wu L."/>
            <person name="Ma J."/>
        </authorList>
    </citation>
    <scope>NUCLEOTIDE SEQUENCE [LARGE SCALE GENOMIC DNA]</scope>
    <source>
        <strain evidence="8">JCM 31202</strain>
    </source>
</reference>
<dbReference type="CDD" id="cd15831">
    <property type="entry name" value="BTAD"/>
    <property type="match status" value="1"/>
</dbReference>
<protein>
    <submittedName>
        <fullName evidence="7">BTAD domain-containing putative transcriptional regulator</fullName>
    </submittedName>
</protein>
<evidence type="ECO:0000313" key="7">
    <source>
        <dbReference type="EMBL" id="MFD0899779.1"/>
    </source>
</evidence>
<dbReference type="InterPro" id="IPR041664">
    <property type="entry name" value="AAA_16"/>
</dbReference>
<dbReference type="PANTHER" id="PTHR35807:SF1">
    <property type="entry name" value="TRANSCRIPTIONAL REGULATOR REDD"/>
    <property type="match status" value="1"/>
</dbReference>
<dbReference type="InterPro" id="IPR016032">
    <property type="entry name" value="Sig_transdc_resp-reg_C-effctor"/>
</dbReference>
<comment type="caution">
    <text evidence="7">The sequence shown here is derived from an EMBL/GenBank/DDBJ whole genome shotgun (WGS) entry which is preliminary data.</text>
</comment>
<evidence type="ECO:0000256" key="5">
    <source>
        <dbReference type="PROSITE-ProRule" id="PRU01091"/>
    </source>
</evidence>
<dbReference type="SUPFAM" id="SSF52540">
    <property type="entry name" value="P-loop containing nucleoside triphosphate hydrolases"/>
    <property type="match status" value="1"/>
</dbReference>
<proteinExistence type="inferred from homology"/>
<dbReference type="RefSeq" id="WP_378296665.1">
    <property type="nucleotide sequence ID" value="NZ_JBHTJA010000005.1"/>
</dbReference>
<dbReference type="Pfam" id="PF00486">
    <property type="entry name" value="Trans_reg_C"/>
    <property type="match status" value="1"/>
</dbReference>
<keyword evidence="8" id="KW-1185">Reference proteome</keyword>
<comment type="similarity">
    <text evidence="1">Belongs to the AfsR/DnrI/RedD regulatory family.</text>
</comment>
<dbReference type="InterPro" id="IPR036388">
    <property type="entry name" value="WH-like_DNA-bd_sf"/>
</dbReference>
<organism evidence="7 8">
    <name type="scientific">Actinomadura sediminis</name>
    <dbReference type="NCBI Taxonomy" id="1038904"/>
    <lineage>
        <taxon>Bacteria</taxon>
        <taxon>Bacillati</taxon>
        <taxon>Actinomycetota</taxon>
        <taxon>Actinomycetes</taxon>
        <taxon>Streptosporangiales</taxon>
        <taxon>Thermomonosporaceae</taxon>
        <taxon>Actinomadura</taxon>
    </lineage>
</organism>
<feature type="DNA-binding region" description="OmpR/PhoB-type" evidence="5">
    <location>
        <begin position="1"/>
        <end position="98"/>
    </location>
</feature>
<dbReference type="Pfam" id="PF13191">
    <property type="entry name" value="AAA_16"/>
    <property type="match status" value="1"/>
</dbReference>
<dbReference type="InterPro" id="IPR005158">
    <property type="entry name" value="BTAD"/>
</dbReference>
<dbReference type="Gene3D" id="1.25.40.10">
    <property type="entry name" value="Tetratricopeptide repeat domain"/>
    <property type="match status" value="1"/>
</dbReference>
<dbReference type="InterPro" id="IPR051677">
    <property type="entry name" value="AfsR-DnrI-RedD_regulator"/>
</dbReference>
<dbReference type="InterPro" id="IPR027417">
    <property type="entry name" value="P-loop_NTPase"/>
</dbReference>
<dbReference type="Proteomes" id="UP001596972">
    <property type="component" value="Unassembled WGS sequence"/>
</dbReference>
<feature type="domain" description="OmpR/PhoB-type" evidence="6">
    <location>
        <begin position="1"/>
        <end position="98"/>
    </location>
</feature>
<dbReference type="SUPFAM" id="SSF46894">
    <property type="entry name" value="C-terminal effector domain of the bipartite response regulators"/>
    <property type="match status" value="1"/>
</dbReference>
<dbReference type="InterPro" id="IPR001867">
    <property type="entry name" value="OmpR/PhoB-type_DNA-bd"/>
</dbReference>
<sequence length="1065" mass="113383">MIRIRVFGGFDAEVGGVPVALGGPRQRAVLALLVAARGRVVPVDRMIDDLWHGEPPARAVTSLQAYVSNLRRALEPDRAPRTPARVLVSVPPGYALRLPDDAVDAWRFGALVREPGRAAEALALWRGAAFAEFADEEWARAEIHRLDELRLAARERHVADVLRAGDAAGAVPEAELLTREEPLREEGWRLLALALHGAGRRAGALAVLREARATLAAELGLDPGPALADLETAILRGRDLGVPAPPPAPVARPAPAPEPEPFLGRDDELAALTGLAERGGLRVALVTGEAGLGKTALLTRLADVLERRGRLVVTGRCPESDGAPPAWAWTEALTALARHVPPPAEAAPLRGGAPAAPPATATGRFRLHRAVWEWLDQAARRRPLAVMLDDLHWADAETLALLGAAAADAPLLVVAAFRAEETGARLTETLAVLARRSPLRLPLRGLPEPEVARLVAAEVSADVDAATVRALAERTGGNPFYVRESARLLGGEGALVATSQVPEGVRDVLRRRLARLPEPAVAVLRLAALAGAEADVDALVLAADTGEDAVLDALDAGVVAGLLTEPAPGRVRFAHALVRDTMIADLSALRRARMHARLGAALERLAPDDAPALARHFHHAASAATAGRAVAYGVRAADRAERRYAHDTAVELLTRALESFERLPDRDDAARIDLLGRLLRAQTRAGALQDARATRARAVDLAKRAGRDDLLRAAFTAWTDPVPWMPHPYGAVDERLTALLTRLLDRDGLPPDVRCRLLNARAAERTGVGDPRARADAEEAAAIARDVDDPRQRVFALYALMSEFGAGDLAAWTACVRELHALGTEHDMPAALWSSLYNRAAIAVREQRPADARRHIADADALARRYRMPGAGAVTAVAGAALAHAAGRLDDAERRYAAATATMAGQGSPHGEGIAFLARAALAVSRGTLHEFAAEAPHVPSELLPIVADVLAAAHAAAGNPDEARRLHRLATSVHPGYFFTTFTTFRARTAIALGDEEEAEELYDLLLPHRDAPPAGIESLSIAMAPPARTLGELARLLDRDPTPHFTRAAEITALWTTPDTHAP</sequence>
<dbReference type="SMART" id="SM00862">
    <property type="entry name" value="Trans_reg_C"/>
    <property type="match status" value="1"/>
</dbReference>
<evidence type="ECO:0000256" key="1">
    <source>
        <dbReference type="ARBA" id="ARBA00005820"/>
    </source>
</evidence>
<accession>A0ABW3EHH5</accession>
<dbReference type="Pfam" id="PF03704">
    <property type="entry name" value="BTAD"/>
    <property type="match status" value="1"/>
</dbReference>
<evidence type="ECO:0000313" key="8">
    <source>
        <dbReference type="Proteomes" id="UP001596972"/>
    </source>
</evidence>
<evidence type="ECO:0000256" key="4">
    <source>
        <dbReference type="ARBA" id="ARBA00023163"/>
    </source>
</evidence>
<evidence type="ECO:0000256" key="3">
    <source>
        <dbReference type="ARBA" id="ARBA00023125"/>
    </source>
</evidence>
<evidence type="ECO:0000259" key="6">
    <source>
        <dbReference type="PROSITE" id="PS51755"/>
    </source>
</evidence>
<dbReference type="SMART" id="SM01043">
    <property type="entry name" value="BTAD"/>
    <property type="match status" value="1"/>
</dbReference>
<dbReference type="SUPFAM" id="SSF48452">
    <property type="entry name" value="TPR-like"/>
    <property type="match status" value="2"/>
</dbReference>